<keyword evidence="2" id="KW-1185">Reference proteome</keyword>
<dbReference type="AlphaFoldDB" id="A0A8X7TE95"/>
<name>A0A8X7TE95_BRACI</name>
<accession>A0A8X7TE95</accession>
<reference evidence="1 2" key="1">
    <citation type="submission" date="2020-02" db="EMBL/GenBank/DDBJ databases">
        <authorList>
            <person name="Ma Q."/>
            <person name="Huang Y."/>
            <person name="Song X."/>
            <person name="Pei D."/>
        </authorList>
    </citation>
    <scope>NUCLEOTIDE SEQUENCE [LARGE SCALE GENOMIC DNA]</scope>
    <source>
        <strain evidence="1">Sxm20200214</strain>
        <tissue evidence="1">Leaf</tissue>
    </source>
</reference>
<dbReference type="EMBL" id="JAAMPC010001618">
    <property type="protein sequence ID" value="KAG2238502.1"/>
    <property type="molecule type" value="Genomic_DNA"/>
</dbReference>
<sequence>MNLQELLLLLRIFFVTSLTHFLRNLLCSRELSSRLHQLRVQPAPAPSLVRFFLFTLLPPFLR</sequence>
<comment type="caution">
    <text evidence="1">The sequence shown here is derived from an EMBL/GenBank/DDBJ whole genome shotgun (WGS) entry which is preliminary data.</text>
</comment>
<organism evidence="1 2">
    <name type="scientific">Brassica carinata</name>
    <name type="common">Ethiopian mustard</name>
    <name type="synonym">Abyssinian cabbage</name>
    <dbReference type="NCBI Taxonomy" id="52824"/>
    <lineage>
        <taxon>Eukaryota</taxon>
        <taxon>Viridiplantae</taxon>
        <taxon>Streptophyta</taxon>
        <taxon>Embryophyta</taxon>
        <taxon>Tracheophyta</taxon>
        <taxon>Spermatophyta</taxon>
        <taxon>Magnoliopsida</taxon>
        <taxon>eudicotyledons</taxon>
        <taxon>Gunneridae</taxon>
        <taxon>Pentapetalae</taxon>
        <taxon>rosids</taxon>
        <taxon>malvids</taxon>
        <taxon>Brassicales</taxon>
        <taxon>Brassicaceae</taxon>
        <taxon>Brassiceae</taxon>
        <taxon>Brassica</taxon>
    </lineage>
</organism>
<evidence type="ECO:0000313" key="2">
    <source>
        <dbReference type="Proteomes" id="UP000886595"/>
    </source>
</evidence>
<proteinExistence type="predicted"/>
<gene>
    <name evidence="1" type="ORF">Bca52824_092230</name>
</gene>
<dbReference type="Proteomes" id="UP000886595">
    <property type="component" value="Unassembled WGS sequence"/>
</dbReference>
<protein>
    <submittedName>
        <fullName evidence="1">Uncharacterized protein</fullName>
    </submittedName>
</protein>
<evidence type="ECO:0000313" key="1">
    <source>
        <dbReference type="EMBL" id="KAG2238502.1"/>
    </source>
</evidence>